<dbReference type="InterPro" id="IPR013118">
    <property type="entry name" value="Mannitol_DH_C"/>
</dbReference>
<evidence type="ECO:0000313" key="6">
    <source>
        <dbReference type="EMBL" id="MCK2215339.1"/>
    </source>
</evidence>
<dbReference type="PANTHER" id="PTHR43362:SF1">
    <property type="entry name" value="MANNITOL DEHYDROGENASE 2-RELATED"/>
    <property type="match status" value="1"/>
</dbReference>
<dbReference type="Proteomes" id="UP001317259">
    <property type="component" value="Unassembled WGS sequence"/>
</dbReference>
<dbReference type="InterPro" id="IPR050988">
    <property type="entry name" value="Mannitol_DH/Oxidoreductase"/>
</dbReference>
<evidence type="ECO:0000256" key="2">
    <source>
        <dbReference type="ARBA" id="ARBA00023002"/>
    </source>
</evidence>
<dbReference type="PROSITE" id="PS00974">
    <property type="entry name" value="MANNITOL_DHGENASE"/>
    <property type="match status" value="1"/>
</dbReference>
<reference evidence="6 7" key="1">
    <citation type="submission" date="2022-04" db="EMBL/GenBank/DDBJ databases">
        <title>Genome draft of Actinomadura sp. ATCC 31491.</title>
        <authorList>
            <person name="Shi X."/>
            <person name="Du Y."/>
        </authorList>
    </citation>
    <scope>NUCLEOTIDE SEQUENCE [LARGE SCALE GENOMIC DNA]</scope>
    <source>
        <strain evidence="6 7">ATCC 31491</strain>
    </source>
</reference>
<dbReference type="PANTHER" id="PTHR43362">
    <property type="entry name" value="MANNITOL DEHYDROGENASE DSF1-RELATED"/>
    <property type="match status" value="1"/>
</dbReference>
<evidence type="ECO:0000256" key="3">
    <source>
        <dbReference type="ARBA" id="ARBA00023027"/>
    </source>
</evidence>
<evidence type="ECO:0000256" key="1">
    <source>
        <dbReference type="ARBA" id="ARBA00006541"/>
    </source>
</evidence>
<comment type="similarity">
    <text evidence="1">Belongs to the mannitol dehydrogenase family.</text>
</comment>
<organism evidence="6 7">
    <name type="scientific">Actinomadura luzonensis</name>
    <dbReference type="NCBI Taxonomy" id="2805427"/>
    <lineage>
        <taxon>Bacteria</taxon>
        <taxon>Bacillati</taxon>
        <taxon>Actinomycetota</taxon>
        <taxon>Actinomycetes</taxon>
        <taxon>Streptosporangiales</taxon>
        <taxon>Thermomonosporaceae</taxon>
        <taxon>Actinomadura</taxon>
    </lineage>
</organism>
<comment type="caution">
    <text evidence="6">The sequence shown here is derived from an EMBL/GenBank/DDBJ whole genome shotgun (WGS) entry which is preliminary data.</text>
</comment>
<feature type="domain" description="Mannitol dehydrogenase N-terminal" evidence="4">
    <location>
        <begin position="28"/>
        <end position="280"/>
    </location>
</feature>
<keyword evidence="2" id="KW-0560">Oxidoreductase</keyword>
<dbReference type="Pfam" id="PF08125">
    <property type="entry name" value="Mannitol_dh_C"/>
    <property type="match status" value="1"/>
</dbReference>
<dbReference type="EMBL" id="JAKRKC020000001">
    <property type="protein sequence ID" value="MCK2215339.1"/>
    <property type="molecule type" value="Genomic_DNA"/>
</dbReference>
<name>A0ABT0FST9_9ACTN</name>
<keyword evidence="7" id="KW-1185">Reference proteome</keyword>
<sequence length="493" mass="54610">MRLSPDNLPAIAARVPVPRYDRTRLRAGIVHLGVGGFHRAHQAMYLDALFGEPGEPDAARFGIVGVGVRAEDAAMRDALRAQSTLYTLVEKEADRPPRPRVIGSMIGYLFAPDDPEAVLAALTDPAVRIVSLTITEGGYHVNQSTGEFEADAAVLAEARAGGRPSSAFGFLTEALARRRAAGTAPFTVLSCDNLPQNGEVARRTLSAFAGLRDAELGEWIDREVSFPSSMVDRITPVTSRLDRERLLEEFGVEDAWPVVCEPFHQWVVEDRFPSGRPALERVGVQFVDDVEPYELMKLRLLNAGHQALAYLGYLAGHRFTHEVCRDPAFARFLRAYLEEEATPTLGPVPGVDLPGYKRQLIERFSNPEISDTLARLCADSSDRIPKFLLPVTLARLAEGQDVRRSALVVASWARYAEGVDEQGRRIDVVDRRRADLADRAARRLTDPLAFLEDETLFGDLRHRPAFTGPYLEALDSLHRIGARATVEQWEDRP</sequence>
<protein>
    <submittedName>
        <fullName evidence="6">Mannitol dehydrogenase family protein</fullName>
    </submittedName>
</protein>
<dbReference type="InterPro" id="IPR023027">
    <property type="entry name" value="Mannitol_DH_CS"/>
</dbReference>
<keyword evidence="3" id="KW-0520">NAD</keyword>
<feature type="domain" description="Mannitol dehydrogenase C-terminal" evidence="5">
    <location>
        <begin position="289"/>
        <end position="476"/>
    </location>
</feature>
<dbReference type="Pfam" id="PF01232">
    <property type="entry name" value="Mannitol_dh"/>
    <property type="match status" value="1"/>
</dbReference>
<dbReference type="RefSeq" id="WP_242375150.1">
    <property type="nucleotide sequence ID" value="NZ_JAKRKC020000001.1"/>
</dbReference>
<evidence type="ECO:0000259" key="4">
    <source>
        <dbReference type="Pfam" id="PF01232"/>
    </source>
</evidence>
<dbReference type="InterPro" id="IPR013131">
    <property type="entry name" value="Mannitol_DH_N"/>
</dbReference>
<proteinExistence type="inferred from homology"/>
<evidence type="ECO:0000259" key="5">
    <source>
        <dbReference type="Pfam" id="PF08125"/>
    </source>
</evidence>
<accession>A0ABT0FST9</accession>
<evidence type="ECO:0000313" key="7">
    <source>
        <dbReference type="Proteomes" id="UP001317259"/>
    </source>
</evidence>
<gene>
    <name evidence="6" type="ORF">MF672_016315</name>
</gene>